<evidence type="ECO:0000256" key="3">
    <source>
        <dbReference type="ARBA" id="ARBA00022723"/>
    </source>
</evidence>
<dbReference type="AlphaFoldDB" id="A0A439D985"/>
<reference evidence="8 9" key="1">
    <citation type="submission" date="2018-12" db="EMBL/GenBank/DDBJ databases">
        <title>Draft genome sequence of Xylaria grammica IHI A82.</title>
        <authorList>
            <person name="Buettner E."/>
            <person name="Kellner H."/>
        </authorList>
    </citation>
    <scope>NUCLEOTIDE SEQUENCE [LARGE SCALE GENOMIC DNA]</scope>
    <source>
        <strain evidence="8 9">IHI A82</strain>
    </source>
</reference>
<keyword evidence="9" id="KW-1185">Reference proteome</keyword>
<comment type="caution">
    <text evidence="8">The sequence shown here is derived from an EMBL/GenBank/DDBJ whole genome shotgun (WGS) entry which is preliminary data.</text>
</comment>
<dbReference type="InterPro" id="IPR002401">
    <property type="entry name" value="Cyt_P450_E_grp-I"/>
</dbReference>
<evidence type="ECO:0000256" key="2">
    <source>
        <dbReference type="ARBA" id="ARBA00022617"/>
    </source>
</evidence>
<gene>
    <name evidence="8" type="ORF">EKO27_g4159</name>
</gene>
<proteinExistence type="inferred from homology"/>
<comment type="cofactor">
    <cofactor evidence="7">
        <name>heme</name>
        <dbReference type="ChEBI" id="CHEBI:30413"/>
    </cofactor>
</comment>
<keyword evidence="6" id="KW-0503">Monooxygenase</keyword>
<accession>A0A439D985</accession>
<keyword evidence="4" id="KW-0560">Oxidoreductase</keyword>
<dbReference type="Proteomes" id="UP000286045">
    <property type="component" value="Unassembled WGS sequence"/>
</dbReference>
<evidence type="ECO:0000256" key="5">
    <source>
        <dbReference type="ARBA" id="ARBA00023004"/>
    </source>
</evidence>
<keyword evidence="3 7" id="KW-0479">Metal-binding</keyword>
<organism evidence="8 9">
    <name type="scientific">Xylaria grammica</name>
    <dbReference type="NCBI Taxonomy" id="363999"/>
    <lineage>
        <taxon>Eukaryota</taxon>
        <taxon>Fungi</taxon>
        <taxon>Dikarya</taxon>
        <taxon>Ascomycota</taxon>
        <taxon>Pezizomycotina</taxon>
        <taxon>Sordariomycetes</taxon>
        <taxon>Xylariomycetidae</taxon>
        <taxon>Xylariales</taxon>
        <taxon>Xylariaceae</taxon>
        <taxon>Xylaria</taxon>
    </lineage>
</organism>
<dbReference type="STRING" id="363999.A0A439D985"/>
<feature type="binding site" description="axial binding residue" evidence="7">
    <location>
        <position position="502"/>
    </location>
    <ligand>
        <name>heme</name>
        <dbReference type="ChEBI" id="CHEBI:30413"/>
    </ligand>
    <ligandPart>
        <name>Fe</name>
        <dbReference type="ChEBI" id="CHEBI:18248"/>
    </ligandPart>
</feature>
<evidence type="ECO:0000256" key="6">
    <source>
        <dbReference type="ARBA" id="ARBA00023033"/>
    </source>
</evidence>
<dbReference type="Pfam" id="PF00067">
    <property type="entry name" value="p450"/>
    <property type="match status" value="1"/>
</dbReference>
<dbReference type="InterPro" id="IPR001128">
    <property type="entry name" value="Cyt_P450"/>
</dbReference>
<dbReference type="GO" id="GO:0005506">
    <property type="term" value="F:iron ion binding"/>
    <property type="evidence" value="ECO:0007669"/>
    <property type="project" value="InterPro"/>
</dbReference>
<protein>
    <recommendedName>
        <fullName evidence="10">Cytochrome P450</fullName>
    </recommendedName>
</protein>
<dbReference type="GO" id="GO:0004497">
    <property type="term" value="F:monooxygenase activity"/>
    <property type="evidence" value="ECO:0007669"/>
    <property type="project" value="UniProtKB-KW"/>
</dbReference>
<dbReference type="InterPro" id="IPR050196">
    <property type="entry name" value="Cytochrome_P450_Monoox"/>
</dbReference>
<comment type="similarity">
    <text evidence="1">Belongs to the cytochrome P450 family.</text>
</comment>
<sequence>MTLITITNLFFGPVLGYVIWTVTTWQLNVRKARQLNVPYICIPVDGNNPLWATFQPCIWSILDRLPFKWSSYPKFVRYSRRGWEYTDRSDTHVHLGPVWALITPVAVYLQFADPGAINEIFTRRSDFVRPAEEYKLLEVYGPCISTAGDDWPRHRRVIAAPFNESIMEFVWNESLRQARSMLCCWSSAGEPGIPSMQRDTRTLSLNVLASIAFCKSYEFHGSTDTKIDEASSYRDSLQTVLDNIVPLMLIPYRFLTGPVIPKRWARVGDAAVSFKRHMAEMLEKETAALEEGRPGSGGIMTPFAHALKQYGGGTNPERNMDNFKRGLSVDEIFGNVFVINFAGHDTTAITLAFSMILLAANPPVQDWISDEISTVTKDVPMEEWDYKTLFPALNRCRAILFETLRLYPPIMGLPKWASRSAQTVKVGDRTLTIPPGVNATVCLKSIQSHPDYWPDPYTWKPSRWISQAKSAPTPSLEDCLNEQLLVPKPNTFFPWSDGPQKCPGRKVAEVEAVAVFACLFKEHRVSIKKRAYESDEAAHQRAIACTNRVRLDALLKMADADQVTLVCKKV</sequence>
<dbReference type="Gene3D" id="1.10.630.10">
    <property type="entry name" value="Cytochrome P450"/>
    <property type="match status" value="1"/>
</dbReference>
<dbReference type="PRINTS" id="PR00463">
    <property type="entry name" value="EP450I"/>
</dbReference>
<dbReference type="GO" id="GO:0020037">
    <property type="term" value="F:heme binding"/>
    <property type="evidence" value="ECO:0007669"/>
    <property type="project" value="InterPro"/>
</dbReference>
<evidence type="ECO:0000313" key="8">
    <source>
        <dbReference type="EMBL" id="RWA10959.1"/>
    </source>
</evidence>
<evidence type="ECO:0000256" key="7">
    <source>
        <dbReference type="PIRSR" id="PIRSR602401-1"/>
    </source>
</evidence>
<evidence type="ECO:0000256" key="4">
    <source>
        <dbReference type="ARBA" id="ARBA00023002"/>
    </source>
</evidence>
<dbReference type="SUPFAM" id="SSF48264">
    <property type="entry name" value="Cytochrome P450"/>
    <property type="match status" value="1"/>
</dbReference>
<name>A0A439D985_9PEZI</name>
<dbReference type="InterPro" id="IPR036396">
    <property type="entry name" value="Cyt_P450_sf"/>
</dbReference>
<keyword evidence="2 7" id="KW-0349">Heme</keyword>
<dbReference type="CDD" id="cd11070">
    <property type="entry name" value="CYP56-like"/>
    <property type="match status" value="1"/>
</dbReference>
<dbReference type="EMBL" id="RYZI01000095">
    <property type="protein sequence ID" value="RWA10959.1"/>
    <property type="molecule type" value="Genomic_DNA"/>
</dbReference>
<evidence type="ECO:0008006" key="10">
    <source>
        <dbReference type="Google" id="ProtNLM"/>
    </source>
</evidence>
<evidence type="ECO:0000256" key="1">
    <source>
        <dbReference type="ARBA" id="ARBA00010617"/>
    </source>
</evidence>
<dbReference type="GO" id="GO:0016705">
    <property type="term" value="F:oxidoreductase activity, acting on paired donors, with incorporation or reduction of molecular oxygen"/>
    <property type="evidence" value="ECO:0007669"/>
    <property type="project" value="InterPro"/>
</dbReference>
<dbReference type="PANTHER" id="PTHR24291:SF50">
    <property type="entry name" value="BIFUNCTIONAL ALBAFLAVENONE MONOOXYGENASE_TERPENE SYNTHASE"/>
    <property type="match status" value="1"/>
</dbReference>
<dbReference type="PRINTS" id="PR00385">
    <property type="entry name" value="P450"/>
</dbReference>
<evidence type="ECO:0000313" key="9">
    <source>
        <dbReference type="Proteomes" id="UP000286045"/>
    </source>
</evidence>
<dbReference type="PANTHER" id="PTHR24291">
    <property type="entry name" value="CYTOCHROME P450 FAMILY 4"/>
    <property type="match status" value="1"/>
</dbReference>
<keyword evidence="5 7" id="KW-0408">Iron</keyword>